<organism evidence="1 2">
    <name type="scientific">Miscanthus lutarioriparius</name>
    <dbReference type="NCBI Taxonomy" id="422564"/>
    <lineage>
        <taxon>Eukaryota</taxon>
        <taxon>Viridiplantae</taxon>
        <taxon>Streptophyta</taxon>
        <taxon>Embryophyta</taxon>
        <taxon>Tracheophyta</taxon>
        <taxon>Spermatophyta</taxon>
        <taxon>Magnoliopsida</taxon>
        <taxon>Liliopsida</taxon>
        <taxon>Poales</taxon>
        <taxon>Poaceae</taxon>
        <taxon>PACMAD clade</taxon>
        <taxon>Panicoideae</taxon>
        <taxon>Andropogonodae</taxon>
        <taxon>Andropogoneae</taxon>
        <taxon>Saccharinae</taxon>
        <taxon>Miscanthus</taxon>
    </lineage>
</organism>
<dbReference type="EMBL" id="CAJGYO010000004">
    <property type="protein sequence ID" value="CAD6225073.1"/>
    <property type="molecule type" value="Genomic_DNA"/>
</dbReference>
<keyword evidence="2" id="KW-1185">Reference proteome</keyword>
<dbReference type="Proteomes" id="UP000604825">
    <property type="component" value="Unassembled WGS sequence"/>
</dbReference>
<accession>A0A811NIL4</accession>
<protein>
    <submittedName>
        <fullName evidence="1">Uncharacterized protein</fullName>
    </submittedName>
</protein>
<comment type="caution">
    <text evidence="1">The sequence shown here is derived from an EMBL/GenBank/DDBJ whole genome shotgun (WGS) entry which is preliminary data.</text>
</comment>
<proteinExistence type="predicted"/>
<evidence type="ECO:0000313" key="1">
    <source>
        <dbReference type="EMBL" id="CAD6225073.1"/>
    </source>
</evidence>
<dbReference type="AlphaFoldDB" id="A0A811NIL4"/>
<reference evidence="1" key="1">
    <citation type="submission" date="2020-10" db="EMBL/GenBank/DDBJ databases">
        <authorList>
            <person name="Han B."/>
            <person name="Lu T."/>
            <person name="Zhao Q."/>
            <person name="Huang X."/>
            <person name="Zhao Y."/>
        </authorList>
    </citation>
    <scope>NUCLEOTIDE SEQUENCE</scope>
</reference>
<name>A0A811NIL4_9POAL</name>
<gene>
    <name evidence="1" type="ORF">NCGR_LOCUS17237</name>
</gene>
<evidence type="ECO:0000313" key="2">
    <source>
        <dbReference type="Proteomes" id="UP000604825"/>
    </source>
</evidence>
<sequence>MAVHHRPTYRLDSAWAIGDFGLSKATLLIEGDSGLGVLDGTGSGKLDGTGGDGLRFLNGLVAMEVKVTASASFRNLWTTMAQVWLEQVVSRISVVFENAYEVFKQMPPRRHKQSKSRSGLQGHLEELHKDEELCMA</sequence>